<feature type="domain" description="Fe2OG dioxygenase" evidence="11">
    <location>
        <begin position="175"/>
        <end position="291"/>
    </location>
</feature>
<dbReference type="Gene3D" id="2.60.120.330">
    <property type="entry name" value="B-lactam Antibiotic, Isopenicillin N Synthase, Chain"/>
    <property type="match status" value="1"/>
</dbReference>
<accession>A0ABT4QV85</accession>
<protein>
    <recommendedName>
        <fullName evidence="4">2-oxoglutarate-dependent ethylene/succinate-forming enzyme</fullName>
        <ecNumber evidence="3">1.13.12.19</ecNumber>
        <ecNumber evidence="2">1.14.20.7</ecNumber>
    </recommendedName>
    <alternativeName>
        <fullName evidence="6">2-oxoglutarate dioxygenase (ethylene-forming)</fullName>
    </alternativeName>
    <alternativeName>
        <fullName evidence="7">2-oxoglutarate/L-arginine monooxygenase/decarboxylase (succinate-forming)</fullName>
    </alternativeName>
</protein>
<evidence type="ECO:0000256" key="7">
    <source>
        <dbReference type="ARBA" id="ARBA00031282"/>
    </source>
</evidence>
<evidence type="ECO:0000256" key="3">
    <source>
        <dbReference type="ARBA" id="ARBA00012531"/>
    </source>
</evidence>
<evidence type="ECO:0000256" key="4">
    <source>
        <dbReference type="ARBA" id="ARBA00019045"/>
    </source>
</evidence>
<dbReference type="EMBL" id="JAPFQA010000005">
    <property type="protein sequence ID" value="MCZ8545308.1"/>
    <property type="molecule type" value="Genomic_DNA"/>
</dbReference>
<dbReference type="PRINTS" id="PR00682">
    <property type="entry name" value="IPNSYNTHASE"/>
</dbReference>
<evidence type="ECO:0000256" key="2">
    <source>
        <dbReference type="ARBA" id="ARBA00012293"/>
    </source>
</evidence>
<organism evidence="12 13">
    <name type="scientific">Mesorhizobium qingshengii</name>
    <dbReference type="NCBI Taxonomy" id="1165689"/>
    <lineage>
        <taxon>Bacteria</taxon>
        <taxon>Pseudomonadati</taxon>
        <taxon>Pseudomonadota</taxon>
        <taxon>Alphaproteobacteria</taxon>
        <taxon>Hyphomicrobiales</taxon>
        <taxon>Phyllobacteriaceae</taxon>
        <taxon>Mesorhizobium</taxon>
    </lineage>
</organism>
<comment type="caution">
    <text evidence="12">The sequence shown here is derived from an EMBL/GenBank/DDBJ whole genome shotgun (WGS) entry which is preliminary data.</text>
</comment>
<evidence type="ECO:0000313" key="13">
    <source>
        <dbReference type="Proteomes" id="UP001152178"/>
    </source>
</evidence>
<dbReference type="Proteomes" id="UP001152178">
    <property type="component" value="Unassembled WGS sequence"/>
</dbReference>
<evidence type="ECO:0000259" key="11">
    <source>
        <dbReference type="PROSITE" id="PS51471"/>
    </source>
</evidence>
<keyword evidence="10" id="KW-0479">Metal-binding</keyword>
<dbReference type="EC" id="1.13.12.19" evidence="3"/>
<evidence type="ECO:0000256" key="5">
    <source>
        <dbReference type="ARBA" id="ARBA00022666"/>
    </source>
</evidence>
<dbReference type="Pfam" id="PF03171">
    <property type="entry name" value="2OG-FeII_Oxy"/>
    <property type="match status" value="1"/>
</dbReference>
<dbReference type="InterPro" id="IPR050231">
    <property type="entry name" value="Iron_ascorbate_oxido_reductase"/>
</dbReference>
<evidence type="ECO:0000256" key="10">
    <source>
        <dbReference type="RuleBase" id="RU003682"/>
    </source>
</evidence>
<dbReference type="InterPro" id="IPR027443">
    <property type="entry name" value="IPNS-like_sf"/>
</dbReference>
<keyword evidence="10" id="KW-0560">Oxidoreductase</keyword>
<name>A0ABT4QV85_9HYPH</name>
<dbReference type="PANTHER" id="PTHR47990">
    <property type="entry name" value="2-OXOGLUTARATE (2OG) AND FE(II)-DEPENDENT OXYGENASE SUPERFAMILY PROTEIN-RELATED"/>
    <property type="match status" value="1"/>
</dbReference>
<proteinExistence type="inferred from homology"/>
<dbReference type="SUPFAM" id="SSF51197">
    <property type="entry name" value="Clavaminate synthase-like"/>
    <property type="match status" value="1"/>
</dbReference>
<comment type="catalytic activity">
    <reaction evidence="8">
        <text>2-oxoglutarate + O2 + 2 H(+) = ethene + 3 CO2 + H2O</text>
        <dbReference type="Rhea" id="RHEA:31523"/>
        <dbReference type="ChEBI" id="CHEBI:15377"/>
        <dbReference type="ChEBI" id="CHEBI:15378"/>
        <dbReference type="ChEBI" id="CHEBI:15379"/>
        <dbReference type="ChEBI" id="CHEBI:16526"/>
        <dbReference type="ChEBI" id="CHEBI:16810"/>
        <dbReference type="ChEBI" id="CHEBI:18153"/>
        <dbReference type="EC" id="1.13.12.19"/>
    </reaction>
</comment>
<gene>
    <name evidence="12" type="ORF">OOJ09_14035</name>
</gene>
<reference evidence="12" key="1">
    <citation type="submission" date="2022-11" db="EMBL/GenBank/DDBJ databases">
        <authorList>
            <person name="Coimbra C."/>
        </authorList>
    </citation>
    <scope>NUCLEOTIDE SEQUENCE</scope>
    <source>
        <strain evidence="12">Jales19</strain>
    </source>
</reference>
<dbReference type="InterPro" id="IPR044861">
    <property type="entry name" value="IPNS-like_FE2OG_OXY"/>
</dbReference>
<comment type="similarity">
    <text evidence="10">Belongs to the iron/ascorbate-dependent oxidoreductase family.</text>
</comment>
<dbReference type="EC" id="1.14.20.7" evidence="2"/>
<dbReference type="RefSeq" id="WP_269905782.1">
    <property type="nucleotide sequence ID" value="NZ_JAPFQA010000005.1"/>
</dbReference>
<evidence type="ECO:0000256" key="6">
    <source>
        <dbReference type="ARBA" id="ARBA00031011"/>
    </source>
</evidence>
<evidence type="ECO:0000313" key="12">
    <source>
        <dbReference type="EMBL" id="MCZ8545308.1"/>
    </source>
</evidence>
<comment type="catalytic activity">
    <reaction evidence="9">
        <text>L-arginine + 2-oxoglutarate + O2 = guanidine + L-glutamate 5-semialdehyde + succinate + CO2</text>
        <dbReference type="Rhea" id="RHEA:31535"/>
        <dbReference type="ChEBI" id="CHEBI:15379"/>
        <dbReference type="ChEBI" id="CHEBI:16526"/>
        <dbReference type="ChEBI" id="CHEBI:16810"/>
        <dbReference type="ChEBI" id="CHEBI:30031"/>
        <dbReference type="ChEBI" id="CHEBI:30087"/>
        <dbReference type="ChEBI" id="CHEBI:32682"/>
        <dbReference type="ChEBI" id="CHEBI:58066"/>
        <dbReference type="EC" id="1.14.20.7"/>
    </reaction>
</comment>
<evidence type="ECO:0000256" key="1">
    <source>
        <dbReference type="ARBA" id="ARBA00004767"/>
    </source>
</evidence>
<evidence type="ECO:0000256" key="8">
    <source>
        <dbReference type="ARBA" id="ARBA00047725"/>
    </source>
</evidence>
<keyword evidence="10" id="KW-0408">Iron</keyword>
<keyword evidence="13" id="KW-1185">Reference proteome</keyword>
<evidence type="ECO:0000256" key="9">
    <source>
        <dbReference type="ARBA" id="ARBA00049359"/>
    </source>
</evidence>
<comment type="pathway">
    <text evidence="1">Alkene biosynthesis; ethylene biosynthesis via 2-oxoglutarate.</text>
</comment>
<dbReference type="InterPro" id="IPR005123">
    <property type="entry name" value="Oxoglu/Fe-dep_dioxygenase_dom"/>
</dbReference>
<keyword evidence="5" id="KW-0266">Ethylene biosynthesis</keyword>
<dbReference type="PROSITE" id="PS51471">
    <property type="entry name" value="FE2OG_OXY"/>
    <property type="match status" value="1"/>
</dbReference>
<sequence length="350" mass="39007">MTPDIETLGIAALFGPPSPARDHTDARIMAAAAGIGFMAVRNFPGDDWLTPDKRAQLLRIFALPDAEKQKLLRWNFDRTKKNVYRGWFPLQPTAVSYKEGIDMGPDLAHAADISACDDPLREPTPLPAEEALPGWRRAAADYYRAMEAVGNALMRSIARGLGLPEPIFDGYFEHGISTLRLIRYPLRDANAGVDTSGPEFSIVHKGETRTIIGREHADSGFVTLLAQDGVEGLQAKNLAGEWIDVPPADGTLTVNFGQLLERWTGGRVRATRHRVIAPKTVRFSIPFFYEPRVDAEIAPLPLSDTEPFEPFLYGDYLWDSATNFVEMSGIKHLRQPRRAGKRQWRLACTR</sequence>